<dbReference type="CDD" id="cd19140">
    <property type="entry name" value="AKR_AKR3F3"/>
    <property type="match status" value="1"/>
</dbReference>
<dbReference type="EMBL" id="CP045119">
    <property type="protein sequence ID" value="QIN85249.1"/>
    <property type="molecule type" value="Genomic_DNA"/>
</dbReference>
<comment type="similarity">
    <text evidence="1">Belongs to the aldo/keto reductase family.</text>
</comment>
<reference evidence="8 9" key="1">
    <citation type="submission" date="2019-10" db="EMBL/GenBank/DDBJ databases">
        <title>Rubrobacter sp nov SCSIO 52090 isolated from a deep-sea sediment in the South China Sea.</title>
        <authorList>
            <person name="Chen R.W."/>
        </authorList>
    </citation>
    <scope>NUCLEOTIDE SEQUENCE [LARGE SCALE GENOMIC DNA]</scope>
    <source>
        <strain evidence="8 9">SCSIO 52909</strain>
    </source>
</reference>
<dbReference type="InterPro" id="IPR023210">
    <property type="entry name" value="NADP_OxRdtase_dom"/>
</dbReference>
<evidence type="ECO:0000259" key="7">
    <source>
        <dbReference type="Pfam" id="PF00248"/>
    </source>
</evidence>
<accession>A0A6G8QFH8</accession>
<dbReference type="PROSITE" id="PS00062">
    <property type="entry name" value="ALDOKETO_REDUCTASE_2"/>
    <property type="match status" value="1"/>
</dbReference>
<protein>
    <submittedName>
        <fullName evidence="8">Aldo/keto reductase</fullName>
    </submittedName>
</protein>
<dbReference type="KEGG" id="rub:GBA63_17615"/>
<dbReference type="GO" id="GO:1990002">
    <property type="term" value="F:methylglyoxal reductase (NADPH) (acetol producing) activity"/>
    <property type="evidence" value="ECO:0007669"/>
    <property type="project" value="TreeGrafter"/>
</dbReference>
<feature type="site" description="Lowers pKa of active site Tyr" evidence="6">
    <location>
        <position position="72"/>
    </location>
</feature>
<dbReference type="RefSeq" id="WP_166180356.1">
    <property type="nucleotide sequence ID" value="NZ_CP045119.1"/>
</dbReference>
<dbReference type="PIRSF" id="PIRSF000097">
    <property type="entry name" value="AKR"/>
    <property type="match status" value="1"/>
</dbReference>
<evidence type="ECO:0000256" key="1">
    <source>
        <dbReference type="ARBA" id="ARBA00007905"/>
    </source>
</evidence>
<evidence type="ECO:0000256" key="2">
    <source>
        <dbReference type="ARBA" id="ARBA00022857"/>
    </source>
</evidence>
<keyword evidence="3" id="KW-0560">Oxidoreductase</keyword>
<dbReference type="InterPro" id="IPR036812">
    <property type="entry name" value="NAD(P)_OxRdtase_dom_sf"/>
</dbReference>
<evidence type="ECO:0000256" key="5">
    <source>
        <dbReference type="PIRSR" id="PIRSR000097-2"/>
    </source>
</evidence>
<dbReference type="Gene3D" id="3.20.20.100">
    <property type="entry name" value="NADP-dependent oxidoreductase domain"/>
    <property type="match status" value="1"/>
</dbReference>
<gene>
    <name evidence="8" type="ORF">GBA63_17615</name>
</gene>
<dbReference type="PANTHER" id="PTHR43827">
    <property type="entry name" value="2,5-DIKETO-D-GLUCONIC ACID REDUCTASE"/>
    <property type="match status" value="1"/>
</dbReference>
<dbReference type="PROSITE" id="PS00798">
    <property type="entry name" value="ALDOKETO_REDUCTASE_1"/>
    <property type="match status" value="1"/>
</dbReference>
<dbReference type="Proteomes" id="UP000501452">
    <property type="component" value="Chromosome"/>
</dbReference>
<dbReference type="GO" id="GO:0051596">
    <property type="term" value="P:methylglyoxal catabolic process"/>
    <property type="evidence" value="ECO:0007669"/>
    <property type="project" value="TreeGrafter"/>
</dbReference>
<evidence type="ECO:0000256" key="4">
    <source>
        <dbReference type="PIRSR" id="PIRSR000097-1"/>
    </source>
</evidence>
<keyword evidence="9" id="KW-1185">Reference proteome</keyword>
<dbReference type="SUPFAM" id="SSF51430">
    <property type="entry name" value="NAD(P)-linked oxidoreductase"/>
    <property type="match status" value="1"/>
</dbReference>
<dbReference type="Pfam" id="PF00248">
    <property type="entry name" value="Aldo_ket_red"/>
    <property type="match status" value="1"/>
</dbReference>
<name>A0A6G8QFH8_9ACTN</name>
<dbReference type="PANTHER" id="PTHR43827:SF3">
    <property type="entry name" value="NADP-DEPENDENT OXIDOREDUCTASE DOMAIN-CONTAINING PROTEIN"/>
    <property type="match status" value="1"/>
</dbReference>
<proteinExistence type="inferred from homology"/>
<feature type="binding site" evidence="5">
    <location>
        <position position="105"/>
    </location>
    <ligand>
        <name>substrate</name>
    </ligand>
</feature>
<evidence type="ECO:0000313" key="8">
    <source>
        <dbReference type="EMBL" id="QIN85249.1"/>
    </source>
</evidence>
<evidence type="ECO:0000256" key="6">
    <source>
        <dbReference type="PIRSR" id="PIRSR000097-3"/>
    </source>
</evidence>
<dbReference type="InterPro" id="IPR020471">
    <property type="entry name" value="AKR"/>
</dbReference>
<organism evidence="8 9">
    <name type="scientific">Rubrobacter tropicus</name>
    <dbReference type="NCBI Taxonomy" id="2653851"/>
    <lineage>
        <taxon>Bacteria</taxon>
        <taxon>Bacillati</taxon>
        <taxon>Actinomycetota</taxon>
        <taxon>Rubrobacteria</taxon>
        <taxon>Rubrobacterales</taxon>
        <taxon>Rubrobacteraceae</taxon>
        <taxon>Rubrobacter</taxon>
    </lineage>
</organism>
<feature type="domain" description="NADP-dependent oxidoreductase" evidence="7">
    <location>
        <begin position="14"/>
        <end position="254"/>
    </location>
</feature>
<evidence type="ECO:0000313" key="9">
    <source>
        <dbReference type="Proteomes" id="UP000501452"/>
    </source>
</evidence>
<keyword evidence="2" id="KW-0521">NADP</keyword>
<dbReference type="InterPro" id="IPR018170">
    <property type="entry name" value="Aldo/ket_reductase_CS"/>
</dbReference>
<dbReference type="PRINTS" id="PR00069">
    <property type="entry name" value="ALDKETRDTASE"/>
</dbReference>
<evidence type="ECO:0000256" key="3">
    <source>
        <dbReference type="ARBA" id="ARBA00023002"/>
    </source>
</evidence>
<feature type="active site" description="Proton donor" evidence="4">
    <location>
        <position position="47"/>
    </location>
</feature>
<dbReference type="AlphaFoldDB" id="A0A6G8QFH8"/>
<sequence>MEHQNIKGEKVPSLGLGTYRLGGEVCVEAVSLALSMGYRHVDTAQMYGNEAEVGRGIEGSGVDREEVFLTTKVWPNDFRHERVIRRTRESLQKLRTDYVDLLLMHWPGDGVPLGETLGAMRELQEEGSVRHVGVSNFSPDLVEEASGHVEVFCNQVEYHVYRGQDSVLDQARKMDYLLVAYRPLSRGGVEEDATLREIGEAHGKTAAHVALRWLVQQEKVSAIPKATSEDHLRANLDVFDFELSDEEMDRVSALRS</sequence>